<comment type="caution">
    <text evidence="1">The sequence shown here is derived from an EMBL/GenBank/DDBJ whole genome shotgun (WGS) entry which is preliminary data.</text>
</comment>
<evidence type="ECO:0000313" key="2">
    <source>
        <dbReference type="Proteomes" id="UP000294508"/>
    </source>
</evidence>
<sequence>MGSLMDLRSPISTAIPSLDGPVLQVLARSERGLSGRQIHKLAGTGSVAGVRLVLQRLATTGLVHVDDVGNSLLYHLNRNHLVAPAVEFLADLRSTLTSRLADEISAWRIPPVHASLYGAIARGDGDLESDVDLLLIRPDQVDTGDVLWEDQAARLMQSVVDLTGNPAHVFELSRTELTDHLTKEDPILNDWLQPSLPLYGVPVPSLLDRTTPVHRARLGVS</sequence>
<keyword evidence="2" id="KW-1185">Reference proteome</keyword>
<dbReference type="InterPro" id="IPR043519">
    <property type="entry name" value="NT_sf"/>
</dbReference>
<accession>A0A4R2HB70</accession>
<proteinExistence type="predicted"/>
<gene>
    <name evidence="1" type="ORF">EV652_108385</name>
</gene>
<dbReference type="Gene3D" id="3.30.460.10">
    <property type="entry name" value="Beta Polymerase, domain 2"/>
    <property type="match status" value="1"/>
</dbReference>
<organism evidence="1 2">
    <name type="scientific">Kribbella steppae</name>
    <dbReference type="NCBI Taxonomy" id="2512223"/>
    <lineage>
        <taxon>Bacteria</taxon>
        <taxon>Bacillati</taxon>
        <taxon>Actinomycetota</taxon>
        <taxon>Actinomycetes</taxon>
        <taxon>Propionibacteriales</taxon>
        <taxon>Kribbellaceae</taxon>
        <taxon>Kribbella</taxon>
    </lineage>
</organism>
<name>A0A4R2HB70_9ACTN</name>
<protein>
    <recommendedName>
        <fullName evidence="3">Nucleotidyltransferase-like protein</fullName>
    </recommendedName>
</protein>
<evidence type="ECO:0000313" key="1">
    <source>
        <dbReference type="EMBL" id="TCO24849.1"/>
    </source>
</evidence>
<dbReference type="EMBL" id="SLWN01000008">
    <property type="protein sequence ID" value="TCO24849.1"/>
    <property type="molecule type" value="Genomic_DNA"/>
</dbReference>
<evidence type="ECO:0008006" key="3">
    <source>
        <dbReference type="Google" id="ProtNLM"/>
    </source>
</evidence>
<dbReference type="AlphaFoldDB" id="A0A4R2HB70"/>
<dbReference type="Proteomes" id="UP000294508">
    <property type="component" value="Unassembled WGS sequence"/>
</dbReference>
<dbReference type="SUPFAM" id="SSF81301">
    <property type="entry name" value="Nucleotidyltransferase"/>
    <property type="match status" value="1"/>
</dbReference>
<reference evidence="1 2" key="1">
    <citation type="journal article" date="2015" name="Stand. Genomic Sci.">
        <title>Genomic Encyclopedia of Bacterial and Archaeal Type Strains, Phase III: the genomes of soil and plant-associated and newly described type strains.</title>
        <authorList>
            <person name="Whitman W.B."/>
            <person name="Woyke T."/>
            <person name="Klenk H.P."/>
            <person name="Zhou Y."/>
            <person name="Lilburn T.G."/>
            <person name="Beck B.J."/>
            <person name="De Vos P."/>
            <person name="Vandamme P."/>
            <person name="Eisen J.A."/>
            <person name="Garrity G."/>
            <person name="Hugenholtz P."/>
            <person name="Kyrpides N.C."/>
        </authorList>
    </citation>
    <scope>NUCLEOTIDE SEQUENCE [LARGE SCALE GENOMIC DNA]</scope>
    <source>
        <strain evidence="1 2">VKM Ac-2572</strain>
    </source>
</reference>